<evidence type="ECO:0000313" key="2">
    <source>
        <dbReference type="Proteomes" id="UP000814140"/>
    </source>
</evidence>
<dbReference type="EMBL" id="MU277207">
    <property type="protein sequence ID" value="KAI0062544.1"/>
    <property type="molecule type" value="Genomic_DNA"/>
</dbReference>
<comment type="caution">
    <text evidence="1">The sequence shown here is derived from an EMBL/GenBank/DDBJ whole genome shotgun (WGS) entry which is preliminary data.</text>
</comment>
<accession>A0ACB8T141</accession>
<reference evidence="1" key="2">
    <citation type="journal article" date="2022" name="New Phytol.">
        <title>Evolutionary transition to the ectomycorrhizal habit in the genomes of a hyperdiverse lineage of mushroom-forming fungi.</title>
        <authorList>
            <person name="Looney B."/>
            <person name="Miyauchi S."/>
            <person name="Morin E."/>
            <person name="Drula E."/>
            <person name="Courty P.E."/>
            <person name="Kohler A."/>
            <person name="Kuo A."/>
            <person name="LaButti K."/>
            <person name="Pangilinan J."/>
            <person name="Lipzen A."/>
            <person name="Riley R."/>
            <person name="Andreopoulos W."/>
            <person name="He G."/>
            <person name="Johnson J."/>
            <person name="Nolan M."/>
            <person name="Tritt A."/>
            <person name="Barry K.W."/>
            <person name="Grigoriev I.V."/>
            <person name="Nagy L.G."/>
            <person name="Hibbett D."/>
            <person name="Henrissat B."/>
            <person name="Matheny P.B."/>
            <person name="Labbe J."/>
            <person name="Martin F.M."/>
        </authorList>
    </citation>
    <scope>NUCLEOTIDE SEQUENCE</scope>
    <source>
        <strain evidence="1">HHB10654</strain>
    </source>
</reference>
<name>A0ACB8T141_9AGAM</name>
<keyword evidence="2" id="KW-1185">Reference proteome</keyword>
<proteinExistence type="predicted"/>
<protein>
    <submittedName>
        <fullName evidence="1">Uncharacterized protein</fullName>
    </submittedName>
</protein>
<dbReference type="Proteomes" id="UP000814140">
    <property type="component" value="Unassembled WGS sequence"/>
</dbReference>
<gene>
    <name evidence="1" type="ORF">BV25DRAFT_1870300</name>
</gene>
<organism evidence="1 2">
    <name type="scientific">Artomyces pyxidatus</name>
    <dbReference type="NCBI Taxonomy" id="48021"/>
    <lineage>
        <taxon>Eukaryota</taxon>
        <taxon>Fungi</taxon>
        <taxon>Dikarya</taxon>
        <taxon>Basidiomycota</taxon>
        <taxon>Agaricomycotina</taxon>
        <taxon>Agaricomycetes</taxon>
        <taxon>Russulales</taxon>
        <taxon>Auriscalpiaceae</taxon>
        <taxon>Artomyces</taxon>
    </lineage>
</organism>
<sequence length="558" mass="64296">MEEAETKFRNLLSKQSRTLKAAVAEYKRRYGRSPPTGFDAWWKFAQENNVKMVDEFDGLVADLEPFWHMSGAEFRRRAAQAAHMLPSVDLVRIRDGEAEAVNVKSTVDGDDVSMRARSFLLMVAKFQHTLPDMDFSINARSEGRVLVPWESHKYPNLTLQDTLGSLNLRTPDWQGRGSVWESYRRICSPDSQARRLVSSRRGSNLNSVTDYFHPSSPPLDGDFKFAHDVDRKFSFCENPWAHYNQGLFFSDWRTIPIPYPILSPAKTSGYGDIKLPSHYYYGTTRRYTYAWDEVNMEMKELDSMETPWEKKDDRIFFRGATTGGGSSPPGFSPQYQRHRFIRLASDAREANRTVVFADPPSSSNYVYTKVPAKVLNEEIMDVAFVSSVDHLNYPGGLEQQMEDHRFDDAVLLREHWAHKYLLDLDGMSYSGKFFAFLASDSAVIKSSIYQEFFSDWIQPWLHYIPLSPSYGEIYNIHAFFSGPTESALAAANSTALLSSEARHRSLDGDRRLRRIARAGKQWKRTMGRQVDIEAYVYRLCLEYARLWADDRDSRTFEL</sequence>
<evidence type="ECO:0000313" key="1">
    <source>
        <dbReference type="EMBL" id="KAI0062544.1"/>
    </source>
</evidence>
<reference evidence="1" key="1">
    <citation type="submission" date="2021-03" db="EMBL/GenBank/DDBJ databases">
        <authorList>
            <consortium name="DOE Joint Genome Institute"/>
            <person name="Ahrendt S."/>
            <person name="Looney B.P."/>
            <person name="Miyauchi S."/>
            <person name="Morin E."/>
            <person name="Drula E."/>
            <person name="Courty P.E."/>
            <person name="Chicoki N."/>
            <person name="Fauchery L."/>
            <person name="Kohler A."/>
            <person name="Kuo A."/>
            <person name="Labutti K."/>
            <person name="Pangilinan J."/>
            <person name="Lipzen A."/>
            <person name="Riley R."/>
            <person name="Andreopoulos W."/>
            <person name="He G."/>
            <person name="Johnson J."/>
            <person name="Barry K.W."/>
            <person name="Grigoriev I.V."/>
            <person name="Nagy L."/>
            <person name="Hibbett D."/>
            <person name="Henrissat B."/>
            <person name="Matheny P.B."/>
            <person name="Labbe J."/>
            <person name="Martin F."/>
        </authorList>
    </citation>
    <scope>NUCLEOTIDE SEQUENCE</scope>
    <source>
        <strain evidence="1">HHB10654</strain>
    </source>
</reference>